<keyword evidence="6" id="KW-0560">Oxidoreductase</keyword>
<evidence type="ECO:0000256" key="1">
    <source>
        <dbReference type="ARBA" id="ARBA00001917"/>
    </source>
</evidence>
<evidence type="ECO:0000256" key="4">
    <source>
        <dbReference type="ARBA" id="ARBA00022630"/>
    </source>
</evidence>
<dbReference type="AlphaFoldDB" id="A0A9W6V9V6"/>
<dbReference type="InterPro" id="IPR004136">
    <property type="entry name" value="NMO"/>
</dbReference>
<comment type="similarity">
    <text evidence="2">Belongs to the nitronate monooxygenase family. NMO class I subfamily.</text>
</comment>
<proteinExistence type="inferred from homology"/>
<gene>
    <name evidence="10" type="ORF">Aglo03_45080</name>
</gene>
<keyword evidence="11" id="KW-1185">Reference proteome</keyword>
<keyword evidence="5" id="KW-0288">FMN</keyword>
<sequence length="370" mass="37744">MSAVSRGGGRGARYGRAVITELAVPIVVAPMAGGVSSPALVAGAVEAGAFAFLASGYVTADVVREQIARTRDLTGKPFGVNIFAPSVESTEDLSGYVDSVRAEGLARYGAEAGAAKWDDDHYAAKVDAVVEARIPVVSFTFNLPSAEDVARLKEVGSVVVVTVTTPEEAVAAAERGAEVLCVQGAAAGGHRGVFVDDPAYPGGGPLYDLLPALRLISAEVDLPLIAAGGLTHGADVAAVLAAGAVAAQLGTVFLRCPEAGTAAPQRAALAEGGRETTVTRAFTGRPARGLVNRFISEHPDAPSAYPDLHNLTRPVRAAAGKAGDAEGMSLWAGQGYRFAREVPVGELVRDLADEARAAAGVLARRLGVAD</sequence>
<comment type="caution">
    <text evidence="10">The sequence shown here is derived from an EMBL/GenBank/DDBJ whole genome shotgun (WGS) entry which is preliminary data.</text>
</comment>
<evidence type="ECO:0000313" key="10">
    <source>
        <dbReference type="EMBL" id="GLW93692.1"/>
    </source>
</evidence>
<accession>A0A9W6V9V6</accession>
<evidence type="ECO:0000256" key="6">
    <source>
        <dbReference type="ARBA" id="ARBA00023002"/>
    </source>
</evidence>
<dbReference type="GO" id="GO:0009636">
    <property type="term" value="P:response to toxic substance"/>
    <property type="evidence" value="ECO:0007669"/>
    <property type="project" value="UniProtKB-KW"/>
</dbReference>
<reference evidence="10" key="1">
    <citation type="submission" date="2023-02" db="EMBL/GenBank/DDBJ databases">
        <title>Actinokineospora globicatena NBRC 15670.</title>
        <authorList>
            <person name="Ichikawa N."/>
            <person name="Sato H."/>
            <person name="Tonouchi N."/>
        </authorList>
    </citation>
    <scope>NUCLEOTIDE SEQUENCE</scope>
    <source>
        <strain evidence="10">NBRC 15670</strain>
    </source>
</reference>
<protein>
    <recommendedName>
        <fullName evidence="8">Propionate 3-nitronate monooxygenase</fullName>
    </recommendedName>
</protein>
<dbReference type="Pfam" id="PF03060">
    <property type="entry name" value="NMO"/>
    <property type="match status" value="1"/>
</dbReference>
<evidence type="ECO:0000256" key="8">
    <source>
        <dbReference type="ARBA" id="ARBA00031155"/>
    </source>
</evidence>
<evidence type="ECO:0000256" key="5">
    <source>
        <dbReference type="ARBA" id="ARBA00022643"/>
    </source>
</evidence>
<evidence type="ECO:0000256" key="2">
    <source>
        <dbReference type="ARBA" id="ARBA00009881"/>
    </source>
</evidence>
<comment type="catalytic activity">
    <reaction evidence="9">
        <text>3 propionate 3-nitronate + 3 O2 + H2O = 3 3-oxopropanoate + 2 nitrate + nitrite + H2O2 + 3 H(+)</text>
        <dbReference type="Rhea" id="RHEA:57332"/>
        <dbReference type="ChEBI" id="CHEBI:15377"/>
        <dbReference type="ChEBI" id="CHEBI:15378"/>
        <dbReference type="ChEBI" id="CHEBI:15379"/>
        <dbReference type="ChEBI" id="CHEBI:16240"/>
        <dbReference type="ChEBI" id="CHEBI:16301"/>
        <dbReference type="ChEBI" id="CHEBI:17632"/>
        <dbReference type="ChEBI" id="CHEBI:33190"/>
        <dbReference type="ChEBI" id="CHEBI:136067"/>
    </reaction>
</comment>
<evidence type="ECO:0000256" key="9">
    <source>
        <dbReference type="ARBA" id="ARBA00049401"/>
    </source>
</evidence>
<comment type="cofactor">
    <cofactor evidence="1">
        <name>FMN</name>
        <dbReference type="ChEBI" id="CHEBI:58210"/>
    </cofactor>
</comment>
<keyword evidence="7" id="KW-0503">Monooxygenase</keyword>
<dbReference type="PANTHER" id="PTHR42747">
    <property type="entry name" value="NITRONATE MONOOXYGENASE-RELATED"/>
    <property type="match status" value="1"/>
</dbReference>
<keyword evidence="10" id="KW-0223">Dioxygenase</keyword>
<evidence type="ECO:0000256" key="7">
    <source>
        <dbReference type="ARBA" id="ARBA00023033"/>
    </source>
</evidence>
<organism evidence="10 11">
    <name type="scientific">Actinokineospora globicatena</name>
    <dbReference type="NCBI Taxonomy" id="103729"/>
    <lineage>
        <taxon>Bacteria</taxon>
        <taxon>Bacillati</taxon>
        <taxon>Actinomycetota</taxon>
        <taxon>Actinomycetes</taxon>
        <taxon>Pseudonocardiales</taxon>
        <taxon>Pseudonocardiaceae</taxon>
        <taxon>Actinokineospora</taxon>
    </lineage>
</organism>
<dbReference type="Proteomes" id="UP001165042">
    <property type="component" value="Unassembled WGS sequence"/>
</dbReference>
<evidence type="ECO:0000256" key="3">
    <source>
        <dbReference type="ARBA" id="ARBA00022575"/>
    </source>
</evidence>
<dbReference type="CDD" id="cd04730">
    <property type="entry name" value="NPD_like"/>
    <property type="match status" value="1"/>
</dbReference>
<name>A0A9W6V9V6_9PSEU</name>
<dbReference type="GO" id="GO:0051213">
    <property type="term" value="F:dioxygenase activity"/>
    <property type="evidence" value="ECO:0007669"/>
    <property type="project" value="UniProtKB-KW"/>
</dbReference>
<dbReference type="SUPFAM" id="SSF51412">
    <property type="entry name" value="Inosine monophosphate dehydrogenase (IMPDH)"/>
    <property type="match status" value="1"/>
</dbReference>
<keyword evidence="4" id="KW-0285">Flavoprotein</keyword>
<keyword evidence="3" id="KW-0216">Detoxification</keyword>
<dbReference type="PANTHER" id="PTHR42747:SF3">
    <property type="entry name" value="NITRONATE MONOOXYGENASE-RELATED"/>
    <property type="match status" value="1"/>
</dbReference>
<dbReference type="Gene3D" id="3.20.20.70">
    <property type="entry name" value="Aldolase class I"/>
    <property type="match status" value="1"/>
</dbReference>
<dbReference type="EMBL" id="BSSD01000007">
    <property type="protein sequence ID" value="GLW93692.1"/>
    <property type="molecule type" value="Genomic_DNA"/>
</dbReference>
<dbReference type="GO" id="GO:0018580">
    <property type="term" value="F:nitronate monooxygenase activity"/>
    <property type="evidence" value="ECO:0007669"/>
    <property type="project" value="InterPro"/>
</dbReference>
<evidence type="ECO:0000313" key="11">
    <source>
        <dbReference type="Proteomes" id="UP001165042"/>
    </source>
</evidence>
<dbReference type="InterPro" id="IPR013785">
    <property type="entry name" value="Aldolase_TIM"/>
</dbReference>